<protein>
    <submittedName>
        <fullName evidence="2">Cell wall anchor protein</fullName>
    </submittedName>
</protein>
<reference evidence="3" key="1">
    <citation type="journal article" date="2019" name="Int. J. Syst. Evol. Microbiol.">
        <title>The Global Catalogue of Microorganisms (GCM) 10K type strain sequencing project: providing services to taxonomists for standard genome sequencing and annotation.</title>
        <authorList>
            <consortium name="The Broad Institute Genomics Platform"/>
            <consortium name="The Broad Institute Genome Sequencing Center for Infectious Disease"/>
            <person name="Wu L."/>
            <person name="Ma J."/>
        </authorList>
    </citation>
    <scope>NUCLEOTIDE SEQUENCE [LARGE SCALE GENOMIC DNA]</scope>
    <source>
        <strain evidence="3">CECT 7806</strain>
    </source>
</reference>
<evidence type="ECO:0000313" key="3">
    <source>
        <dbReference type="Proteomes" id="UP001244297"/>
    </source>
</evidence>
<accession>A0ABT8ANC2</accession>
<evidence type="ECO:0000313" key="2">
    <source>
        <dbReference type="EMBL" id="MDN3571061.1"/>
    </source>
</evidence>
<comment type="caution">
    <text evidence="2">The sequence shown here is derived from an EMBL/GenBank/DDBJ whole genome shotgun (WGS) entry which is preliminary data.</text>
</comment>
<proteinExistence type="predicted"/>
<dbReference type="RefSeq" id="WP_238292206.1">
    <property type="nucleotide sequence ID" value="NZ_BPQS01000051.1"/>
</dbReference>
<evidence type="ECO:0000256" key="1">
    <source>
        <dbReference type="SAM" id="MobiDB-lite"/>
    </source>
</evidence>
<feature type="compositionally biased region" description="Low complexity" evidence="1">
    <location>
        <begin position="129"/>
        <end position="160"/>
    </location>
</feature>
<dbReference type="Proteomes" id="UP001244297">
    <property type="component" value="Unassembled WGS sequence"/>
</dbReference>
<keyword evidence="3" id="KW-1185">Reference proteome</keyword>
<feature type="region of interest" description="Disordered" evidence="1">
    <location>
        <begin position="88"/>
        <end position="160"/>
    </location>
</feature>
<organism evidence="2 3">
    <name type="scientific">Methylobacterium longum</name>
    <dbReference type="NCBI Taxonomy" id="767694"/>
    <lineage>
        <taxon>Bacteria</taxon>
        <taxon>Pseudomonadati</taxon>
        <taxon>Pseudomonadota</taxon>
        <taxon>Alphaproteobacteria</taxon>
        <taxon>Hyphomicrobiales</taxon>
        <taxon>Methylobacteriaceae</taxon>
        <taxon>Methylobacterium</taxon>
    </lineage>
</organism>
<feature type="compositionally biased region" description="Basic residues" evidence="1">
    <location>
        <begin position="117"/>
        <end position="126"/>
    </location>
</feature>
<dbReference type="EMBL" id="JAUFPT010000029">
    <property type="protein sequence ID" value="MDN3571061.1"/>
    <property type="molecule type" value="Genomic_DNA"/>
</dbReference>
<name>A0ABT8ANC2_9HYPH</name>
<gene>
    <name evidence="2" type="ORF">QWZ18_10525</name>
</gene>
<sequence>MSVNAVSGTSLQRDLASALRLARTGGTQALDASAYTAASQGASAAQGGSASQTSTVASAPAMSNDLMASLLQLQSDFSQLGLQNGVTTPADASSTADTMKIGAGSDESQGTDGAAPAHHRRRHAHLRASDAAEAAQAGQSSGTTDAAATSGTGSATATDTGDGLQSFLQQVTKAIAAYATGGPVGIAAAALTTSSKA</sequence>
<feature type="compositionally biased region" description="Low complexity" evidence="1">
    <location>
        <begin position="88"/>
        <end position="98"/>
    </location>
</feature>